<dbReference type="EMBL" id="CP062983">
    <property type="protein sequence ID" value="QPC84361.1"/>
    <property type="molecule type" value="Genomic_DNA"/>
</dbReference>
<protein>
    <submittedName>
        <fullName evidence="2">FHA domain-containing protein</fullName>
    </submittedName>
</protein>
<gene>
    <name evidence="2" type="ORF">G4Y79_08295</name>
</gene>
<keyword evidence="3" id="KW-1185">Reference proteome</keyword>
<dbReference type="PROSITE" id="PS50006">
    <property type="entry name" value="FHA_DOMAIN"/>
    <property type="match status" value="2"/>
</dbReference>
<dbReference type="Gene3D" id="2.60.200.20">
    <property type="match status" value="2"/>
</dbReference>
<dbReference type="InterPro" id="IPR008984">
    <property type="entry name" value="SMAD_FHA_dom_sf"/>
</dbReference>
<dbReference type="AlphaFoldDB" id="A0A7S8IG60"/>
<accession>A0A7S8IG60</accession>
<organism evidence="2 3">
    <name type="scientific">Phototrophicus methaneseepsis</name>
    <dbReference type="NCBI Taxonomy" id="2710758"/>
    <lineage>
        <taxon>Bacteria</taxon>
        <taxon>Bacillati</taxon>
        <taxon>Chloroflexota</taxon>
        <taxon>Candidatus Thermofontia</taxon>
        <taxon>Phototrophicales</taxon>
        <taxon>Phototrophicaceae</taxon>
        <taxon>Phototrophicus</taxon>
    </lineage>
</organism>
<dbReference type="KEGG" id="pmet:G4Y79_08295"/>
<evidence type="ECO:0000313" key="2">
    <source>
        <dbReference type="EMBL" id="QPC84361.1"/>
    </source>
</evidence>
<dbReference type="RefSeq" id="WP_195172424.1">
    <property type="nucleotide sequence ID" value="NZ_CP062983.1"/>
</dbReference>
<dbReference type="Pfam" id="PF00498">
    <property type="entry name" value="FHA"/>
    <property type="match status" value="2"/>
</dbReference>
<feature type="domain" description="FHA" evidence="1">
    <location>
        <begin position="41"/>
        <end position="90"/>
    </location>
</feature>
<reference evidence="2 3" key="1">
    <citation type="submission" date="2020-02" db="EMBL/GenBank/DDBJ databases">
        <authorList>
            <person name="Zheng R.K."/>
            <person name="Sun C.M."/>
        </authorList>
    </citation>
    <scope>NUCLEOTIDE SEQUENCE [LARGE SCALE GENOMIC DNA]</scope>
    <source>
        <strain evidence="3">rifampicinis</strain>
    </source>
</reference>
<feature type="domain" description="FHA" evidence="1">
    <location>
        <begin position="159"/>
        <end position="211"/>
    </location>
</feature>
<dbReference type="CDD" id="cd00060">
    <property type="entry name" value="FHA"/>
    <property type="match status" value="2"/>
</dbReference>
<name>A0A7S8IG60_9CHLR</name>
<dbReference type="InterPro" id="IPR050923">
    <property type="entry name" value="Cell_Proc_Reg/RNA_Proc"/>
</dbReference>
<dbReference type="Proteomes" id="UP000594468">
    <property type="component" value="Chromosome"/>
</dbReference>
<proteinExistence type="predicted"/>
<dbReference type="SMART" id="SM00240">
    <property type="entry name" value="FHA"/>
    <property type="match status" value="2"/>
</dbReference>
<evidence type="ECO:0000259" key="1">
    <source>
        <dbReference type="PROSITE" id="PS50006"/>
    </source>
</evidence>
<sequence length="256" mass="28404">MREFTMAMVMEPMTEVLARLKWRDPQSGAMCDFVLREGATATIGRSSNNDIQIAEQHVSRQHAVISYRDGVFFVTDLSSSNGTFVNGERVKEPFPLFAGDRIRLYVPELEFSAANEADLQAAEETGRVIVPAIHSENASLIITTGPQEGQTVPLIGSDVYVGRATSDATWQIRLHDRSVSRPHARLLRQDGRWYITDLGSSNGTSINHASIQPNDEHILNDGDTIILGGTTLLFRSDWNHPETLGHTPTEFRTKDA</sequence>
<dbReference type="SUPFAM" id="SSF49879">
    <property type="entry name" value="SMAD/FHA domain"/>
    <property type="match status" value="2"/>
</dbReference>
<evidence type="ECO:0000313" key="3">
    <source>
        <dbReference type="Proteomes" id="UP000594468"/>
    </source>
</evidence>
<dbReference type="PANTHER" id="PTHR23308">
    <property type="entry name" value="NUCLEAR INHIBITOR OF PROTEIN PHOSPHATASE-1"/>
    <property type="match status" value="1"/>
</dbReference>
<dbReference type="InterPro" id="IPR000253">
    <property type="entry name" value="FHA_dom"/>
</dbReference>